<proteinExistence type="predicted"/>
<dbReference type="InParanoid" id="Q759U9"/>
<keyword evidence="3" id="KW-1185">Reference proteome</keyword>
<evidence type="ECO:0000256" key="1">
    <source>
        <dbReference type="SAM" id="Phobius"/>
    </source>
</evidence>
<sequence length="402" mass="46580">MLSSSRTVIQKWASHGCIRQASARHFALSGEDKALLKQLSDTLGKIKITSSEAEAASDFNSTRSLPVTIFPRQQIAREVEQDSKIGRWRKPAVKLWRLGTAMLRNYRIGFSNTYRVFWDTRRLPEKLDTDLFRAIEYMEMAARAAHTPVSLPQLGYERRQVQEWRRREQFWKLPLFGVLVLVFEELVVGLVYLWPGLCPWNCLLPNAYQRVSDRRTERLAVPVEPTRAQQYCSVYGIPRDALLQYLRTFGLISHFQQLVYRLSGNVYIPAERLQRWQQYLFVDNWMILRSLLETEKTLAISDRELVNIIFERQLFEKGENLNSLVHDDSGRMLLLQRLLTYLSWQFSGTVTVGGDKLYSEKWGANNISVMNFPGPAEIRSVAAVVEQQLTQALSLQTKIESK</sequence>
<keyword evidence="1" id="KW-0812">Transmembrane</keyword>
<accession>Q759U9</accession>
<feature type="transmembrane region" description="Helical" evidence="1">
    <location>
        <begin position="173"/>
        <end position="194"/>
    </location>
</feature>
<dbReference type="RefSeq" id="NP_984270.1">
    <property type="nucleotide sequence ID" value="NM_209623.1"/>
</dbReference>
<dbReference type="STRING" id="284811.Q759U9"/>
<dbReference type="eggNOG" id="ENOG502S645">
    <property type="taxonomic scope" value="Eukaryota"/>
</dbReference>
<dbReference type="HOGENOM" id="CLU_061833_0_0_1"/>
<dbReference type="FunCoup" id="Q759U9">
    <property type="interactions" value="37"/>
</dbReference>
<dbReference type="GeneID" id="4620432"/>
<evidence type="ECO:0000313" key="2">
    <source>
        <dbReference type="EMBL" id="AAS52094.1"/>
    </source>
</evidence>
<reference evidence="2 3" key="1">
    <citation type="journal article" date="2004" name="Science">
        <title>The Ashbya gossypii genome as a tool for mapping the ancient Saccharomyces cerevisiae genome.</title>
        <authorList>
            <person name="Dietrich F.S."/>
            <person name="Voegeli S."/>
            <person name="Brachat S."/>
            <person name="Lerch A."/>
            <person name="Gates K."/>
            <person name="Steiner S."/>
            <person name="Mohr C."/>
            <person name="Pohlmann R."/>
            <person name="Luedi P."/>
            <person name="Choi S."/>
            <person name="Wing R.A."/>
            <person name="Flavier A."/>
            <person name="Gaffney T.D."/>
            <person name="Philippsen P."/>
        </authorList>
    </citation>
    <scope>NUCLEOTIDE SEQUENCE [LARGE SCALE GENOMIC DNA]</scope>
    <source>
        <strain evidence="3">ATCC 10895 / CBS 109.51 / FGSC 9923 / NRRL Y-1056</strain>
    </source>
</reference>
<dbReference type="OrthoDB" id="73691at2759"/>
<reference evidence="3" key="2">
    <citation type="journal article" date="2013" name="G3 (Bethesda)">
        <title>Genomes of Ashbya fungi isolated from insects reveal four mating-type loci, numerous translocations, lack of transposons, and distinct gene duplications.</title>
        <authorList>
            <person name="Dietrich F.S."/>
            <person name="Voegeli S."/>
            <person name="Kuo S."/>
            <person name="Philippsen P."/>
        </authorList>
    </citation>
    <scope>GENOME REANNOTATION</scope>
    <source>
        <strain evidence="3">ATCC 10895 / CBS 109.51 / FGSC 9923 / NRRL Y-1056</strain>
    </source>
</reference>
<keyword evidence="1" id="KW-0472">Membrane</keyword>
<dbReference type="KEGG" id="ago:AGOS_ADR173W"/>
<evidence type="ECO:0000313" key="3">
    <source>
        <dbReference type="Proteomes" id="UP000000591"/>
    </source>
</evidence>
<dbReference type="AlphaFoldDB" id="Q759U9"/>
<dbReference type="EMBL" id="AE016817">
    <property type="protein sequence ID" value="AAS52094.1"/>
    <property type="molecule type" value="Genomic_DNA"/>
</dbReference>
<keyword evidence="1" id="KW-1133">Transmembrane helix</keyword>
<organism evidence="2 3">
    <name type="scientific">Eremothecium gossypii (strain ATCC 10895 / CBS 109.51 / FGSC 9923 / NRRL Y-1056)</name>
    <name type="common">Yeast</name>
    <name type="synonym">Ashbya gossypii</name>
    <dbReference type="NCBI Taxonomy" id="284811"/>
    <lineage>
        <taxon>Eukaryota</taxon>
        <taxon>Fungi</taxon>
        <taxon>Dikarya</taxon>
        <taxon>Ascomycota</taxon>
        <taxon>Saccharomycotina</taxon>
        <taxon>Saccharomycetes</taxon>
        <taxon>Saccharomycetales</taxon>
        <taxon>Saccharomycetaceae</taxon>
        <taxon>Eremothecium</taxon>
    </lineage>
</organism>
<dbReference type="Proteomes" id="UP000000591">
    <property type="component" value="Chromosome IV"/>
</dbReference>
<protein>
    <submittedName>
        <fullName evidence="2">ADR173Wp</fullName>
    </submittedName>
</protein>
<name>Q759U9_EREGS</name>
<dbReference type="OMA" id="EKWGVNN"/>
<gene>
    <name evidence="2" type="ORF">AGOS_ADR173W</name>
</gene>